<organism evidence="2 3">
    <name type="scientific">Alloprevotella tannerae ATCC 51259</name>
    <dbReference type="NCBI Taxonomy" id="626522"/>
    <lineage>
        <taxon>Bacteria</taxon>
        <taxon>Pseudomonadati</taxon>
        <taxon>Bacteroidota</taxon>
        <taxon>Bacteroidia</taxon>
        <taxon>Bacteroidales</taxon>
        <taxon>Prevotellaceae</taxon>
        <taxon>Alloprevotella</taxon>
    </lineage>
</organism>
<protein>
    <submittedName>
        <fullName evidence="2">Uncharacterized protein</fullName>
    </submittedName>
</protein>
<dbReference type="RefSeq" id="WP_006256301.1">
    <property type="nucleotide sequence ID" value="NZ_GG700643.1"/>
</dbReference>
<evidence type="ECO:0000313" key="2">
    <source>
        <dbReference type="EMBL" id="EEX70451.1"/>
    </source>
</evidence>
<sequence>MTNQTIGMIIAAVVVLFIIFDAVYCFKSDQLAKNEDYEDED</sequence>
<proteinExistence type="predicted"/>
<dbReference type="EMBL" id="ACIJ02000028">
    <property type="protein sequence ID" value="EEX70451.1"/>
    <property type="molecule type" value="Genomic_DNA"/>
</dbReference>
<keyword evidence="3" id="KW-1185">Reference proteome</keyword>
<dbReference type="HOGENOM" id="CLU_3274782_0_0_10"/>
<evidence type="ECO:0000256" key="1">
    <source>
        <dbReference type="SAM" id="Phobius"/>
    </source>
</evidence>
<accession>C9LJS9</accession>
<evidence type="ECO:0000313" key="3">
    <source>
        <dbReference type="Proteomes" id="UP000003460"/>
    </source>
</evidence>
<dbReference type="STRING" id="626522.GCWU000325_02493"/>
<keyword evidence="1" id="KW-1133">Transmembrane helix</keyword>
<dbReference type="Proteomes" id="UP000003460">
    <property type="component" value="Unassembled WGS sequence"/>
</dbReference>
<reference evidence="2" key="1">
    <citation type="submission" date="2009-09" db="EMBL/GenBank/DDBJ databases">
        <authorList>
            <person name="Weinstock G."/>
            <person name="Sodergren E."/>
            <person name="Clifton S."/>
            <person name="Fulton L."/>
            <person name="Fulton B."/>
            <person name="Courtney L."/>
            <person name="Fronick C."/>
            <person name="Harrison M."/>
            <person name="Strong C."/>
            <person name="Farmer C."/>
            <person name="Delahaunty K."/>
            <person name="Markovic C."/>
            <person name="Hall O."/>
            <person name="Minx P."/>
            <person name="Tomlinson C."/>
            <person name="Mitreva M."/>
            <person name="Nelson J."/>
            <person name="Hou S."/>
            <person name="Wollam A."/>
            <person name="Pepin K.H."/>
            <person name="Johnson M."/>
            <person name="Bhonagiri V."/>
            <person name="Nash W.E."/>
            <person name="Warren W."/>
            <person name="Chinwalla A."/>
            <person name="Mardis E.R."/>
            <person name="Wilson R.K."/>
        </authorList>
    </citation>
    <scope>NUCLEOTIDE SEQUENCE [LARGE SCALE GENOMIC DNA]</scope>
    <source>
        <strain evidence="2">ATCC 51259</strain>
    </source>
</reference>
<keyword evidence="1" id="KW-0472">Membrane</keyword>
<feature type="transmembrane region" description="Helical" evidence="1">
    <location>
        <begin position="6"/>
        <end position="26"/>
    </location>
</feature>
<gene>
    <name evidence="2" type="ORF">GCWU000325_02493</name>
</gene>
<keyword evidence="1" id="KW-0812">Transmembrane</keyword>
<dbReference type="AlphaFoldDB" id="C9LJS9"/>
<comment type="caution">
    <text evidence="2">The sequence shown here is derived from an EMBL/GenBank/DDBJ whole genome shotgun (WGS) entry which is preliminary data.</text>
</comment>
<dbReference type="GeneID" id="84577553"/>
<name>C9LJS9_9BACT</name>